<dbReference type="CDD" id="cd07307">
    <property type="entry name" value="BAR"/>
    <property type="match status" value="1"/>
</dbReference>
<dbReference type="Gene3D" id="1.20.1270.60">
    <property type="entry name" value="Arfaptin homology (AH) domain/BAR domain"/>
    <property type="match status" value="1"/>
</dbReference>
<feature type="compositionally biased region" description="Polar residues" evidence="1">
    <location>
        <begin position="393"/>
        <end position="411"/>
    </location>
</feature>
<dbReference type="KEGG" id="fcy:FRACYDRAFT_241151"/>
<dbReference type="InParanoid" id="A0A1E7F8V0"/>
<evidence type="ECO:0000313" key="2">
    <source>
        <dbReference type="EMBL" id="OEU14601.1"/>
    </source>
</evidence>
<dbReference type="AlphaFoldDB" id="A0A1E7F8V0"/>
<feature type="region of interest" description="Disordered" evidence="1">
    <location>
        <begin position="374"/>
        <end position="525"/>
    </location>
</feature>
<protein>
    <recommendedName>
        <fullName evidence="4">AH domain-containing protein</fullName>
    </recommendedName>
</protein>
<name>A0A1E7F8V0_9STRA</name>
<feature type="compositionally biased region" description="Polar residues" evidence="1">
    <location>
        <begin position="516"/>
        <end position="525"/>
    </location>
</feature>
<feature type="compositionally biased region" description="Polar residues" evidence="1">
    <location>
        <begin position="480"/>
        <end position="493"/>
    </location>
</feature>
<feature type="compositionally biased region" description="Low complexity" evidence="1">
    <location>
        <begin position="374"/>
        <end position="385"/>
    </location>
</feature>
<feature type="compositionally biased region" description="Pro residues" evidence="1">
    <location>
        <begin position="417"/>
        <end position="431"/>
    </location>
</feature>
<evidence type="ECO:0000256" key="1">
    <source>
        <dbReference type="SAM" id="MobiDB-lite"/>
    </source>
</evidence>
<dbReference type="SUPFAM" id="SSF103657">
    <property type="entry name" value="BAR/IMD domain-like"/>
    <property type="match status" value="1"/>
</dbReference>
<organism evidence="2 3">
    <name type="scientific">Fragilariopsis cylindrus CCMP1102</name>
    <dbReference type="NCBI Taxonomy" id="635003"/>
    <lineage>
        <taxon>Eukaryota</taxon>
        <taxon>Sar</taxon>
        <taxon>Stramenopiles</taxon>
        <taxon>Ochrophyta</taxon>
        <taxon>Bacillariophyta</taxon>
        <taxon>Bacillariophyceae</taxon>
        <taxon>Bacillariophycidae</taxon>
        <taxon>Bacillariales</taxon>
        <taxon>Bacillariaceae</taxon>
        <taxon>Fragilariopsis</taxon>
    </lineage>
</organism>
<evidence type="ECO:0000313" key="3">
    <source>
        <dbReference type="Proteomes" id="UP000095751"/>
    </source>
</evidence>
<reference evidence="2 3" key="1">
    <citation type="submission" date="2016-09" db="EMBL/GenBank/DDBJ databases">
        <title>Extensive genetic diversity and differential bi-allelic expression allows diatom success in the polar Southern Ocean.</title>
        <authorList>
            <consortium name="DOE Joint Genome Institute"/>
            <person name="Mock T."/>
            <person name="Otillar R.P."/>
            <person name="Strauss J."/>
            <person name="Dupont C."/>
            <person name="Frickenhaus S."/>
            <person name="Maumus F."/>
            <person name="Mcmullan M."/>
            <person name="Sanges R."/>
            <person name="Schmutz J."/>
            <person name="Toseland A."/>
            <person name="Valas R."/>
            <person name="Veluchamy A."/>
            <person name="Ward B.J."/>
            <person name="Allen A."/>
            <person name="Barry K."/>
            <person name="Falciatore A."/>
            <person name="Ferrante M."/>
            <person name="Fortunato A.E."/>
            <person name="Gloeckner G."/>
            <person name="Gruber A."/>
            <person name="Hipkin R."/>
            <person name="Janech M."/>
            <person name="Kroth P."/>
            <person name="Leese F."/>
            <person name="Lindquist E."/>
            <person name="Lyon B.R."/>
            <person name="Martin J."/>
            <person name="Mayer C."/>
            <person name="Parker M."/>
            <person name="Quesneville H."/>
            <person name="Raymond J."/>
            <person name="Uhlig C."/>
            <person name="Valentin K.U."/>
            <person name="Worden A.Z."/>
            <person name="Armbrust E.V."/>
            <person name="Bowler C."/>
            <person name="Green B."/>
            <person name="Moulton V."/>
            <person name="Van Oosterhout C."/>
            <person name="Grigoriev I."/>
        </authorList>
    </citation>
    <scope>NUCLEOTIDE SEQUENCE [LARGE SCALE GENOMIC DNA]</scope>
    <source>
        <strain evidence="2 3">CCMP1102</strain>
    </source>
</reference>
<proteinExistence type="predicted"/>
<dbReference type="EMBL" id="KV784360">
    <property type="protein sequence ID" value="OEU14601.1"/>
    <property type="molecule type" value="Genomic_DNA"/>
</dbReference>
<keyword evidence="3" id="KW-1185">Reference proteome</keyword>
<feature type="compositionally biased region" description="Low complexity" evidence="1">
    <location>
        <begin position="494"/>
        <end position="515"/>
    </location>
</feature>
<dbReference type="Proteomes" id="UP000095751">
    <property type="component" value="Unassembled WGS sequence"/>
</dbReference>
<dbReference type="InterPro" id="IPR027267">
    <property type="entry name" value="AH/BAR_dom_sf"/>
</dbReference>
<feature type="compositionally biased region" description="Low complexity" evidence="1">
    <location>
        <begin position="463"/>
        <end position="479"/>
    </location>
</feature>
<feature type="compositionally biased region" description="Pro residues" evidence="1">
    <location>
        <begin position="452"/>
        <end position="462"/>
    </location>
</feature>
<gene>
    <name evidence="2" type="ORF">FRACYDRAFT_241151</name>
</gene>
<sequence length="525" mass="56863">MGKSRVAVRLKEKVRGSKSHNKSEDLTRLTEKYDAFCKRLQSLVNALMNQHAAMQQLAKARFQVAQHLAVLSKDTVLFETTGQTSGADRSSDSVTSYFSIQESVANKTKMYSDKYKQFVVDYAQEWYKTITERVGTDLKKAEKIRVELDHYQSKVEGLRQSANATMAKGKQVDSKSAEKLTRNEDKLIKIKEASSQFINNLCLLMEEITERSWRDLHPMLVKCSQFEVQVTADEAKAFVAMNEVVTALKKVASDHGIKPEARLKDLQTLDPSVLSTRSKDDNRNLAIENGFAGMALGQSGTRIGISAGSSTGSGSSAFGGGDDAMHFPPGSTHPQGLGGFPVRVAPDDGISTMNMMNMNAAPAPTMDTMAQAFGSGASATATRSAPNSGGMPSYNNSMDGHRNYSMNSLHSDFSAAPAPPPMGAPPPPPPSMGGSINDGYNPFGGGGQVPNQQPPAPPPPMGYPQQQQQQQGGYHQQAGNFAQQQSMQGGNFAQQQQPMYGGQPQQQYNQQQQYGSNNINTNPFG</sequence>
<accession>A0A1E7F8V0</accession>
<dbReference type="OrthoDB" id="203088at2759"/>
<evidence type="ECO:0008006" key="4">
    <source>
        <dbReference type="Google" id="ProtNLM"/>
    </source>
</evidence>